<dbReference type="InterPro" id="IPR047122">
    <property type="entry name" value="Trans-enoyl_RdTase-like"/>
</dbReference>
<protein>
    <submittedName>
        <fullName evidence="2">GroES-like protein</fullName>
    </submittedName>
</protein>
<dbReference type="Pfam" id="PF08240">
    <property type="entry name" value="ADH_N"/>
    <property type="match status" value="1"/>
</dbReference>
<dbReference type="AlphaFoldDB" id="A0A0D7B8F9"/>
<dbReference type="SUPFAM" id="SSF50129">
    <property type="entry name" value="GroES-like"/>
    <property type="match status" value="1"/>
</dbReference>
<dbReference type="CDD" id="cd08249">
    <property type="entry name" value="enoyl_reductase_like"/>
    <property type="match status" value="1"/>
</dbReference>
<dbReference type="PANTHER" id="PTHR45348:SF2">
    <property type="entry name" value="ZINC-TYPE ALCOHOL DEHYDROGENASE-LIKE PROTEIN C2E1P3.01"/>
    <property type="match status" value="1"/>
</dbReference>
<evidence type="ECO:0000313" key="2">
    <source>
        <dbReference type="EMBL" id="KIY65801.1"/>
    </source>
</evidence>
<dbReference type="Proteomes" id="UP000054007">
    <property type="component" value="Unassembled WGS sequence"/>
</dbReference>
<dbReference type="Gene3D" id="3.40.50.720">
    <property type="entry name" value="NAD(P)-binding Rossmann-like Domain"/>
    <property type="match status" value="1"/>
</dbReference>
<dbReference type="InterPro" id="IPR013154">
    <property type="entry name" value="ADH-like_N"/>
</dbReference>
<dbReference type="Gene3D" id="3.90.180.10">
    <property type="entry name" value="Medium-chain alcohol dehydrogenases, catalytic domain"/>
    <property type="match status" value="1"/>
</dbReference>
<accession>A0A0D7B8F9</accession>
<sequence length="346" mass="37379">MSTQLALHLEKHQGDFVVHSKQIPKSVPPGEVLIKVQAAALNPSDWKLQEFGAPWVKDYPVISGTDIAGEIQDVGEGVTRFKKGDRIATQGFYANDRGAFQEYAVIPADFVAKIPETLTYEQGASIPVGFVAAITALFAEKPLGFSLNPECAWPAPQYAGHTIVVIGGSTSVGQYAIQLSKFLGFSDIVTYASQKHHAFLVELGATKCIDRAVPLDALDTMITGPVKVAFDCVGSKEAQETATRITSADGTAITVYFDTRSEESKAAGKDKPFFLVLGSSYLPGHEEFGVKMWLTIERLLKEGVIKPNRYEVIPGGLNGVASGLERLKRGEVSGLKLVVRPHETTQ</sequence>
<dbReference type="PANTHER" id="PTHR45348">
    <property type="entry name" value="HYPOTHETICAL OXIDOREDUCTASE (EUROFUNG)"/>
    <property type="match status" value="1"/>
</dbReference>
<dbReference type="InterPro" id="IPR036291">
    <property type="entry name" value="NAD(P)-bd_dom_sf"/>
</dbReference>
<evidence type="ECO:0000313" key="3">
    <source>
        <dbReference type="Proteomes" id="UP000054007"/>
    </source>
</evidence>
<gene>
    <name evidence="2" type="ORF">CYLTODRAFT_399816</name>
</gene>
<dbReference type="Pfam" id="PF00107">
    <property type="entry name" value="ADH_zinc_N"/>
    <property type="match status" value="1"/>
</dbReference>
<proteinExistence type="predicted"/>
<keyword evidence="3" id="KW-1185">Reference proteome</keyword>
<reference evidence="2 3" key="1">
    <citation type="journal article" date="2015" name="Fungal Genet. Biol.">
        <title>Evolution of novel wood decay mechanisms in Agaricales revealed by the genome sequences of Fistulina hepatica and Cylindrobasidium torrendii.</title>
        <authorList>
            <person name="Floudas D."/>
            <person name="Held B.W."/>
            <person name="Riley R."/>
            <person name="Nagy L.G."/>
            <person name="Koehler G."/>
            <person name="Ransdell A.S."/>
            <person name="Younus H."/>
            <person name="Chow J."/>
            <person name="Chiniquy J."/>
            <person name="Lipzen A."/>
            <person name="Tritt A."/>
            <person name="Sun H."/>
            <person name="Haridas S."/>
            <person name="LaButti K."/>
            <person name="Ohm R.A."/>
            <person name="Kues U."/>
            <person name="Blanchette R.A."/>
            <person name="Grigoriev I.V."/>
            <person name="Minto R.E."/>
            <person name="Hibbett D.S."/>
        </authorList>
    </citation>
    <scope>NUCLEOTIDE SEQUENCE [LARGE SCALE GENOMIC DNA]</scope>
    <source>
        <strain evidence="2 3">FP15055 ss-10</strain>
    </source>
</reference>
<name>A0A0D7B8F9_9AGAR</name>
<dbReference type="InterPro" id="IPR020843">
    <property type="entry name" value="ER"/>
</dbReference>
<dbReference type="STRING" id="1314674.A0A0D7B8F9"/>
<dbReference type="EMBL" id="KN880576">
    <property type="protein sequence ID" value="KIY65801.1"/>
    <property type="molecule type" value="Genomic_DNA"/>
</dbReference>
<dbReference type="SMART" id="SM00829">
    <property type="entry name" value="PKS_ER"/>
    <property type="match status" value="1"/>
</dbReference>
<dbReference type="InterPro" id="IPR013149">
    <property type="entry name" value="ADH-like_C"/>
</dbReference>
<feature type="domain" description="Enoyl reductase (ER)" evidence="1">
    <location>
        <begin position="14"/>
        <end position="339"/>
    </location>
</feature>
<dbReference type="InterPro" id="IPR011032">
    <property type="entry name" value="GroES-like_sf"/>
</dbReference>
<evidence type="ECO:0000259" key="1">
    <source>
        <dbReference type="SMART" id="SM00829"/>
    </source>
</evidence>
<organism evidence="2 3">
    <name type="scientific">Cylindrobasidium torrendii FP15055 ss-10</name>
    <dbReference type="NCBI Taxonomy" id="1314674"/>
    <lineage>
        <taxon>Eukaryota</taxon>
        <taxon>Fungi</taxon>
        <taxon>Dikarya</taxon>
        <taxon>Basidiomycota</taxon>
        <taxon>Agaricomycotina</taxon>
        <taxon>Agaricomycetes</taxon>
        <taxon>Agaricomycetidae</taxon>
        <taxon>Agaricales</taxon>
        <taxon>Marasmiineae</taxon>
        <taxon>Physalacriaceae</taxon>
        <taxon>Cylindrobasidium</taxon>
    </lineage>
</organism>
<dbReference type="SUPFAM" id="SSF51735">
    <property type="entry name" value="NAD(P)-binding Rossmann-fold domains"/>
    <property type="match status" value="1"/>
</dbReference>
<dbReference type="GO" id="GO:0016651">
    <property type="term" value="F:oxidoreductase activity, acting on NAD(P)H"/>
    <property type="evidence" value="ECO:0007669"/>
    <property type="project" value="InterPro"/>
</dbReference>
<dbReference type="OrthoDB" id="3233595at2759"/>